<name>A0A143HC07_9BACL</name>
<evidence type="ECO:0000313" key="3">
    <source>
        <dbReference type="Proteomes" id="UP000076021"/>
    </source>
</evidence>
<evidence type="ECO:0008006" key="4">
    <source>
        <dbReference type="Google" id="ProtNLM"/>
    </source>
</evidence>
<dbReference type="EMBL" id="CP014806">
    <property type="protein sequence ID" value="AMW99307.1"/>
    <property type="molecule type" value="Genomic_DNA"/>
</dbReference>
<dbReference type="AlphaFoldDB" id="A0A143HC07"/>
<feature type="region of interest" description="Disordered" evidence="1">
    <location>
        <begin position="73"/>
        <end position="94"/>
    </location>
</feature>
<organism evidence="2 3">
    <name type="scientific">Rummeliibacillus stabekisii</name>
    <dbReference type="NCBI Taxonomy" id="241244"/>
    <lineage>
        <taxon>Bacteria</taxon>
        <taxon>Bacillati</taxon>
        <taxon>Bacillota</taxon>
        <taxon>Bacilli</taxon>
        <taxon>Bacillales</taxon>
        <taxon>Caryophanaceae</taxon>
        <taxon>Rummeliibacillus</taxon>
    </lineage>
</organism>
<reference evidence="3" key="2">
    <citation type="submission" date="2016-03" db="EMBL/GenBank/DDBJ databases">
        <authorList>
            <person name="Seldin L."/>
        </authorList>
    </citation>
    <scope>NUCLEOTIDE SEQUENCE [LARGE SCALE GENOMIC DNA]</scope>
    <source>
        <strain evidence="3">PP9</strain>
    </source>
</reference>
<dbReference type="RefSeq" id="WP_066787973.1">
    <property type="nucleotide sequence ID" value="NZ_CP014806.1"/>
</dbReference>
<sequence length="94" mass="10981">METYITKQGETWDQLAYQIWGSEYLMTDLIEANQKYREYIIFPEGIELTVPDIEIDTDSADVPDWLLDDEFDNDKNIVDNEGDGKPDDEIDEIN</sequence>
<reference evidence="2 3" key="1">
    <citation type="journal article" date="2016" name="Genome Announc.">
        <title>Whole-Genome Sequence of Rummeliibacillus stabekisii Strain PP9 Isolated from Antarctic Soil.</title>
        <authorList>
            <person name="da Mota F.F."/>
            <person name="Vollu R.E."/>
            <person name="Jurelevicius D."/>
            <person name="Seldin L."/>
        </authorList>
    </citation>
    <scope>NUCLEOTIDE SEQUENCE [LARGE SCALE GENOMIC DNA]</scope>
    <source>
        <strain evidence="2 3">PP9</strain>
    </source>
</reference>
<dbReference type="Pfam" id="PF05489">
    <property type="entry name" value="Phage_tail_X"/>
    <property type="match status" value="1"/>
</dbReference>
<accession>A0A143HC07</accession>
<dbReference type="Proteomes" id="UP000076021">
    <property type="component" value="Chromosome"/>
</dbReference>
<dbReference type="OrthoDB" id="2941457at2"/>
<evidence type="ECO:0000256" key="1">
    <source>
        <dbReference type="SAM" id="MobiDB-lite"/>
    </source>
</evidence>
<feature type="compositionally biased region" description="Basic and acidic residues" evidence="1">
    <location>
        <begin position="73"/>
        <end position="87"/>
    </location>
</feature>
<protein>
    <recommendedName>
        <fullName evidence="4">Phage tail protein</fullName>
    </recommendedName>
</protein>
<keyword evidence="3" id="KW-1185">Reference proteome</keyword>
<evidence type="ECO:0000313" key="2">
    <source>
        <dbReference type="EMBL" id="AMW99307.1"/>
    </source>
</evidence>
<dbReference type="STRING" id="241244.ATY39_07410"/>
<proteinExistence type="predicted"/>
<dbReference type="KEGG" id="rst:ATY39_07410"/>
<gene>
    <name evidence="2" type="ORF">ATY39_07410</name>
</gene>
<dbReference type="InterPro" id="IPR008861">
    <property type="entry name" value="GpX-like"/>
</dbReference>